<protein>
    <submittedName>
        <fullName evidence="2">Putative DNA binding protein</fullName>
    </submittedName>
</protein>
<reference evidence="2 3" key="1">
    <citation type="submission" date="2012-01" db="EMBL/GenBank/DDBJ databases">
        <title>Improved High-Quality Draft sequence of Metallosphaera yellowstonensis MK1.</title>
        <authorList>
            <consortium name="US DOE Joint Genome Institute"/>
            <person name="Lucas S."/>
            <person name="Han J."/>
            <person name="Cheng J.-F."/>
            <person name="Goodwin L."/>
            <person name="Pitluck S."/>
            <person name="Peters L."/>
            <person name="Teshima H."/>
            <person name="Detter J.C."/>
            <person name="Han C."/>
            <person name="Tapia R."/>
            <person name="Land M."/>
            <person name="Hauser L."/>
            <person name="Kyrpides N."/>
            <person name="Kozubal M."/>
            <person name="Macur R.E."/>
            <person name="Jay Z."/>
            <person name="Inskeep W."/>
            <person name="Woyke T."/>
        </authorList>
    </citation>
    <scope>NUCLEOTIDE SEQUENCE [LARGE SCALE GENOMIC DNA]</scope>
    <source>
        <strain evidence="2 3">MK1</strain>
    </source>
</reference>
<dbReference type="EMBL" id="JH597770">
    <property type="protein sequence ID" value="EHP68491.1"/>
    <property type="molecule type" value="Genomic_DNA"/>
</dbReference>
<dbReference type="Pfam" id="PF04967">
    <property type="entry name" value="HTH_10"/>
    <property type="match status" value="1"/>
</dbReference>
<evidence type="ECO:0000259" key="1">
    <source>
        <dbReference type="Pfam" id="PF04967"/>
    </source>
</evidence>
<dbReference type="STRING" id="671065.MetMK1DRAFT_00029290"/>
<accession>H2C8L5</accession>
<evidence type="ECO:0000313" key="3">
    <source>
        <dbReference type="Proteomes" id="UP000003980"/>
    </source>
</evidence>
<dbReference type="eggNOG" id="arCOG02272">
    <property type="taxonomic scope" value="Archaea"/>
</dbReference>
<name>H2C8L5_9CREN</name>
<gene>
    <name evidence="2" type="ORF">MetMK1DRAFT_00029290</name>
</gene>
<dbReference type="PANTHER" id="PTHR34236:SF1">
    <property type="entry name" value="DIMETHYL SULFOXIDE REDUCTASE TRANSCRIPTIONAL ACTIVATOR"/>
    <property type="match status" value="1"/>
</dbReference>
<keyword evidence="3" id="KW-1185">Reference proteome</keyword>
<dbReference type="Proteomes" id="UP000003980">
    <property type="component" value="Unassembled WGS sequence"/>
</dbReference>
<sequence length="210" mass="24294">MIFDMGLIKLMTVSVQHEGCWTSVLEDIDAITLNYQVYPEKDYLRSRLLLPSQGKEVALRMKRLPGILRINKVSIHEDQVLVDFLNKYRDSLAGYLYDKEVLFVNNRIGKGMETWSFALPRDSVNEVLKGFSEFGRVMNYTVEEFKPKVSPRLTPSENRVLRAALAHGYLDYPRRADAEEVASLLGLSKVTFLHHLRNAYRKLTEFYLSD</sequence>
<organism evidence="2 3">
    <name type="scientific">Metallosphaera yellowstonensis MK1</name>
    <dbReference type="NCBI Taxonomy" id="671065"/>
    <lineage>
        <taxon>Archaea</taxon>
        <taxon>Thermoproteota</taxon>
        <taxon>Thermoprotei</taxon>
        <taxon>Sulfolobales</taxon>
        <taxon>Sulfolobaceae</taxon>
        <taxon>Metallosphaera</taxon>
    </lineage>
</organism>
<dbReference type="Gene3D" id="1.10.10.10">
    <property type="entry name" value="Winged helix-like DNA-binding domain superfamily/Winged helix DNA-binding domain"/>
    <property type="match status" value="1"/>
</dbReference>
<evidence type="ECO:0000313" key="2">
    <source>
        <dbReference type="EMBL" id="EHP68491.1"/>
    </source>
</evidence>
<dbReference type="InterPro" id="IPR007050">
    <property type="entry name" value="HTH_bacterioopsin"/>
</dbReference>
<feature type="domain" description="HTH bat-type" evidence="1">
    <location>
        <begin position="153"/>
        <end position="204"/>
    </location>
</feature>
<dbReference type="InterPro" id="IPR036388">
    <property type="entry name" value="WH-like_DNA-bd_sf"/>
</dbReference>
<dbReference type="AlphaFoldDB" id="H2C8L5"/>
<dbReference type="HOGENOM" id="CLU_104910_1_0_2"/>
<dbReference type="PANTHER" id="PTHR34236">
    <property type="entry name" value="DIMETHYL SULFOXIDE REDUCTASE TRANSCRIPTIONAL ACTIVATOR"/>
    <property type="match status" value="1"/>
</dbReference>
<proteinExistence type="predicted"/>